<name>A0A232FA95_9HYME</name>
<proteinExistence type="predicted"/>
<evidence type="ECO:0000313" key="2">
    <source>
        <dbReference type="EMBL" id="OXU27237.1"/>
    </source>
</evidence>
<reference evidence="2 3" key="1">
    <citation type="journal article" date="2017" name="Curr. Biol.">
        <title>The Evolution of Venom by Co-option of Single-Copy Genes.</title>
        <authorList>
            <person name="Martinson E.O."/>
            <person name="Mrinalini"/>
            <person name="Kelkar Y.D."/>
            <person name="Chang C.H."/>
            <person name="Werren J.H."/>
        </authorList>
    </citation>
    <scope>NUCLEOTIDE SEQUENCE [LARGE SCALE GENOMIC DNA]</scope>
    <source>
        <strain evidence="2 3">Alberta</strain>
        <tissue evidence="2">Whole body</tissue>
    </source>
</reference>
<protein>
    <submittedName>
        <fullName evidence="2">Uncharacterized protein</fullName>
    </submittedName>
</protein>
<organism evidence="2 3">
    <name type="scientific">Trichomalopsis sarcophagae</name>
    <dbReference type="NCBI Taxonomy" id="543379"/>
    <lineage>
        <taxon>Eukaryota</taxon>
        <taxon>Metazoa</taxon>
        <taxon>Ecdysozoa</taxon>
        <taxon>Arthropoda</taxon>
        <taxon>Hexapoda</taxon>
        <taxon>Insecta</taxon>
        <taxon>Pterygota</taxon>
        <taxon>Neoptera</taxon>
        <taxon>Endopterygota</taxon>
        <taxon>Hymenoptera</taxon>
        <taxon>Apocrita</taxon>
        <taxon>Proctotrupomorpha</taxon>
        <taxon>Chalcidoidea</taxon>
        <taxon>Pteromalidae</taxon>
        <taxon>Pteromalinae</taxon>
        <taxon>Trichomalopsis</taxon>
    </lineage>
</organism>
<evidence type="ECO:0000256" key="1">
    <source>
        <dbReference type="SAM" id="MobiDB-lite"/>
    </source>
</evidence>
<keyword evidence="3" id="KW-1185">Reference proteome</keyword>
<evidence type="ECO:0000313" key="3">
    <source>
        <dbReference type="Proteomes" id="UP000215335"/>
    </source>
</evidence>
<dbReference type="EMBL" id="NNAY01000642">
    <property type="protein sequence ID" value="OXU27237.1"/>
    <property type="molecule type" value="Genomic_DNA"/>
</dbReference>
<accession>A0A232FA95</accession>
<sequence length="173" mass="19276">MFVFRATSLKIGYSAAGETRPNAPDENRTRTDAARKSEKDEARRYRPRPHSLPARATPPQLRSWIFVFWAFLPNRSLYCSGSAQQVFAAEFEVIVADECFGVLALRWQFFLAVLAVECLNLYAETLALLLLEHGKVTGVKVNTFAAAEKSSSSDIVKVAPYREEAAAAEESQN</sequence>
<feature type="compositionally biased region" description="Basic and acidic residues" evidence="1">
    <location>
        <begin position="23"/>
        <end position="44"/>
    </location>
</feature>
<feature type="region of interest" description="Disordered" evidence="1">
    <location>
        <begin position="16"/>
        <end position="54"/>
    </location>
</feature>
<comment type="caution">
    <text evidence="2">The sequence shown here is derived from an EMBL/GenBank/DDBJ whole genome shotgun (WGS) entry which is preliminary data.</text>
</comment>
<gene>
    <name evidence="2" type="ORF">TSAR_012236</name>
</gene>
<dbReference type="Proteomes" id="UP000215335">
    <property type="component" value="Unassembled WGS sequence"/>
</dbReference>
<dbReference type="AlphaFoldDB" id="A0A232FA95"/>